<dbReference type="EMBL" id="LR633967">
    <property type="protein sequence ID" value="VUX56045.1"/>
    <property type="molecule type" value="Genomic_DNA"/>
</dbReference>
<sequence length="53" mass="6015">MREWRDFAGLYIRNASTLPMNEAENEAARKGTSVLILLIFRANPHTGSDPYGY</sequence>
<accession>A0A7D9H7C9</accession>
<dbReference type="AlphaFoldDB" id="A0A7D9H7C9"/>
<name>A0A7D9H7C9_9GAMM</name>
<protein>
    <submittedName>
        <fullName evidence="1">Uncharacterized protein</fullName>
    </submittedName>
</protein>
<evidence type="ECO:0000313" key="1">
    <source>
        <dbReference type="EMBL" id="VUX56045.1"/>
    </source>
</evidence>
<reference evidence="1" key="1">
    <citation type="submission" date="2019-07" db="EMBL/GenBank/DDBJ databases">
        <authorList>
            <person name="Weber M."/>
            <person name="Kostadinov I."/>
            <person name="Kostadinov D I."/>
        </authorList>
    </citation>
    <scope>NUCLEOTIDE SEQUENCE</scope>
    <source>
        <strain evidence="1">Gfbio:sag-sample-m06:053724c1-46a9-4a36-b237-ea2bf867836b</strain>
    </source>
</reference>
<gene>
    <name evidence="1" type="ORF">JTBM06_V1_250005</name>
</gene>
<organism evidence="1">
    <name type="scientific">uncultured Woeseiaceae bacterium</name>
    <dbReference type="NCBI Taxonomy" id="1983305"/>
    <lineage>
        <taxon>Bacteria</taxon>
        <taxon>Pseudomonadati</taxon>
        <taxon>Pseudomonadota</taxon>
        <taxon>Gammaproteobacteria</taxon>
        <taxon>Woeseiales</taxon>
        <taxon>Woeseiaceae</taxon>
        <taxon>environmental samples</taxon>
    </lineage>
</organism>
<proteinExistence type="predicted"/>